<evidence type="ECO:0000313" key="1">
    <source>
        <dbReference type="EMBL" id="SMB83399.1"/>
    </source>
</evidence>
<dbReference type="AlphaFoldDB" id="A0A1W1UQW3"/>
<dbReference type="EMBL" id="FWWU01000006">
    <property type="protein sequence ID" value="SMB83399.1"/>
    <property type="molecule type" value="Genomic_DNA"/>
</dbReference>
<proteinExistence type="predicted"/>
<organism evidence="1 2">
    <name type="scientific">Deinococcus hopiensis KR-140</name>
    <dbReference type="NCBI Taxonomy" id="695939"/>
    <lineage>
        <taxon>Bacteria</taxon>
        <taxon>Thermotogati</taxon>
        <taxon>Deinococcota</taxon>
        <taxon>Deinococci</taxon>
        <taxon>Deinococcales</taxon>
        <taxon>Deinococcaceae</taxon>
        <taxon>Deinococcus</taxon>
    </lineage>
</organism>
<evidence type="ECO:0000313" key="2">
    <source>
        <dbReference type="Proteomes" id="UP000192582"/>
    </source>
</evidence>
<gene>
    <name evidence="1" type="ORF">SAMN00790413_04418</name>
</gene>
<dbReference type="RefSeq" id="WP_084046505.1">
    <property type="nucleotide sequence ID" value="NZ_FWWU01000006.1"/>
</dbReference>
<keyword evidence="2" id="KW-1185">Reference proteome</keyword>
<reference evidence="1 2" key="1">
    <citation type="submission" date="2017-04" db="EMBL/GenBank/DDBJ databases">
        <authorList>
            <person name="Afonso C.L."/>
            <person name="Miller P.J."/>
            <person name="Scott M.A."/>
            <person name="Spackman E."/>
            <person name="Goraichik I."/>
            <person name="Dimitrov K.M."/>
            <person name="Suarez D.L."/>
            <person name="Swayne D.E."/>
        </authorList>
    </citation>
    <scope>NUCLEOTIDE SEQUENCE [LARGE SCALE GENOMIC DNA]</scope>
    <source>
        <strain evidence="1 2">KR-140</strain>
    </source>
</reference>
<dbReference type="Proteomes" id="UP000192582">
    <property type="component" value="Unassembled WGS sequence"/>
</dbReference>
<protein>
    <submittedName>
        <fullName evidence="1">Uncharacterized protein</fullName>
    </submittedName>
</protein>
<name>A0A1W1UQW3_9DEIO</name>
<accession>A0A1W1UQW3</accession>
<sequence length="347" mass="37395">MSTPSPLAHLGPPHPPLLGHPHAYDIRALRIQPEALQDWSATLTHNDKQIAHLTSRAGHIDVAFNDPYQEATFLQRLHGRTLPSGLPATVENAALDLILIKVAEEHPGLILTRNAQGTPDVFPRPEGELQEDVLALLALQDVHELYQPGQGWCELHSTGSFLSSAPPLALLDACEQAMRLHRVQPGDTVNLSTLHVQTMFELGGIARAILNLPEEPDTQGGALSLQFVVALLAAIGSTLPPSRPEAQQVLQACLERTFPGTEATLAHLSTPVEDTCGHEDLLRALVTVLPLSGMPGWADGSELGEVQDDLLMAAVSVMRALYSVLHVDVNATLRDMLGPSHGPRQDE</sequence>